<evidence type="ECO:0000313" key="2">
    <source>
        <dbReference type="Proteomes" id="UP000821865"/>
    </source>
</evidence>
<reference evidence="1" key="1">
    <citation type="submission" date="2020-05" db="EMBL/GenBank/DDBJ databases">
        <title>Large-scale comparative analyses of tick genomes elucidate their genetic diversity and vector capacities.</title>
        <authorList>
            <person name="Jia N."/>
            <person name="Wang J."/>
            <person name="Shi W."/>
            <person name="Du L."/>
            <person name="Sun Y."/>
            <person name="Zhan W."/>
            <person name="Jiang J."/>
            <person name="Wang Q."/>
            <person name="Zhang B."/>
            <person name="Ji P."/>
            <person name="Sakyi L.B."/>
            <person name="Cui X."/>
            <person name="Yuan T."/>
            <person name="Jiang B."/>
            <person name="Yang W."/>
            <person name="Lam T.T.-Y."/>
            <person name="Chang Q."/>
            <person name="Ding S."/>
            <person name="Wang X."/>
            <person name="Zhu J."/>
            <person name="Ruan X."/>
            <person name="Zhao L."/>
            <person name="Wei J."/>
            <person name="Que T."/>
            <person name="Du C."/>
            <person name="Cheng J."/>
            <person name="Dai P."/>
            <person name="Han X."/>
            <person name="Huang E."/>
            <person name="Gao Y."/>
            <person name="Liu J."/>
            <person name="Shao H."/>
            <person name="Ye R."/>
            <person name="Li L."/>
            <person name="Wei W."/>
            <person name="Wang X."/>
            <person name="Wang C."/>
            <person name="Yang T."/>
            <person name="Huo Q."/>
            <person name="Li W."/>
            <person name="Guo W."/>
            <person name="Chen H."/>
            <person name="Zhou L."/>
            <person name="Ni X."/>
            <person name="Tian J."/>
            <person name="Zhou Y."/>
            <person name="Sheng Y."/>
            <person name="Liu T."/>
            <person name="Pan Y."/>
            <person name="Xia L."/>
            <person name="Li J."/>
            <person name="Zhao F."/>
            <person name="Cao W."/>
        </authorList>
    </citation>
    <scope>NUCLEOTIDE SEQUENCE</scope>
    <source>
        <strain evidence="1">Dsil-2018</strain>
    </source>
</reference>
<organism evidence="1 2">
    <name type="scientific">Dermacentor silvarum</name>
    <name type="common">Tick</name>
    <dbReference type="NCBI Taxonomy" id="543639"/>
    <lineage>
        <taxon>Eukaryota</taxon>
        <taxon>Metazoa</taxon>
        <taxon>Ecdysozoa</taxon>
        <taxon>Arthropoda</taxon>
        <taxon>Chelicerata</taxon>
        <taxon>Arachnida</taxon>
        <taxon>Acari</taxon>
        <taxon>Parasitiformes</taxon>
        <taxon>Ixodida</taxon>
        <taxon>Ixodoidea</taxon>
        <taxon>Ixodidae</taxon>
        <taxon>Rhipicephalinae</taxon>
        <taxon>Dermacentor</taxon>
    </lineage>
</organism>
<proteinExistence type="predicted"/>
<gene>
    <name evidence="1" type="ORF">HPB49_000169</name>
</gene>
<dbReference type="Proteomes" id="UP000821865">
    <property type="component" value="Chromosome 3"/>
</dbReference>
<protein>
    <submittedName>
        <fullName evidence="1">Uncharacterized protein</fullName>
    </submittedName>
</protein>
<keyword evidence="2" id="KW-1185">Reference proteome</keyword>
<comment type="caution">
    <text evidence="1">The sequence shown here is derived from an EMBL/GenBank/DDBJ whole genome shotgun (WGS) entry which is preliminary data.</text>
</comment>
<dbReference type="EMBL" id="CM023472">
    <property type="protein sequence ID" value="KAH7958242.1"/>
    <property type="molecule type" value="Genomic_DNA"/>
</dbReference>
<evidence type="ECO:0000313" key="1">
    <source>
        <dbReference type="EMBL" id="KAH7958242.1"/>
    </source>
</evidence>
<name>A0ACB8D130_DERSI</name>
<sequence>MPLLRLLGRAADDPEDASSVLSSYPHATDALQLTGRRNAAPYSHTDACQHTPRGTALVDATETTDLVLANDTDYRTGAALHSGQRNTTPDLTLSTPDYVKDWRCDPDAWGSNHYLLWKTLNMGRKSAAGRTVRTVRWDAYRRAFAVQPKTASVRERASHALRMATTETEVRADAPTPDIHMLNLWDARKRAQLMYVENGRRHRDSATLTSHCRR</sequence>
<accession>A0ACB8D130</accession>